<feature type="coiled-coil region" evidence="4">
    <location>
        <begin position="186"/>
        <end position="250"/>
    </location>
</feature>
<gene>
    <name evidence="7" type="ORF">IAC95_03245</name>
</gene>
<evidence type="ECO:0000256" key="4">
    <source>
        <dbReference type="SAM" id="Coils"/>
    </source>
</evidence>
<dbReference type="InterPro" id="IPR003439">
    <property type="entry name" value="ABC_transporter-like_ATP-bd"/>
</dbReference>
<protein>
    <submittedName>
        <fullName evidence="7">ATP-binding cassette domain-containing protein</fullName>
    </submittedName>
</protein>
<dbReference type="GO" id="GO:0005524">
    <property type="term" value="F:ATP binding"/>
    <property type="evidence" value="ECO:0007669"/>
    <property type="project" value="UniProtKB-KW"/>
</dbReference>
<dbReference type="Pfam" id="PF08352">
    <property type="entry name" value="oligo_HPY"/>
    <property type="match status" value="1"/>
</dbReference>
<evidence type="ECO:0000256" key="5">
    <source>
        <dbReference type="SAM" id="MobiDB-lite"/>
    </source>
</evidence>
<dbReference type="InterPro" id="IPR003593">
    <property type="entry name" value="AAA+_ATPase"/>
</dbReference>
<dbReference type="AlphaFoldDB" id="A0A9D1E3V1"/>
<dbReference type="InterPro" id="IPR013563">
    <property type="entry name" value="Oligopep_ABC_C"/>
</dbReference>
<evidence type="ECO:0000256" key="1">
    <source>
        <dbReference type="ARBA" id="ARBA00022448"/>
    </source>
</evidence>
<dbReference type="PROSITE" id="PS50893">
    <property type="entry name" value="ABC_TRANSPORTER_2"/>
    <property type="match status" value="1"/>
</dbReference>
<dbReference type="InterPro" id="IPR027417">
    <property type="entry name" value="P-loop_NTPase"/>
</dbReference>
<dbReference type="GO" id="GO:0016887">
    <property type="term" value="F:ATP hydrolysis activity"/>
    <property type="evidence" value="ECO:0007669"/>
    <property type="project" value="InterPro"/>
</dbReference>
<dbReference type="InterPro" id="IPR050319">
    <property type="entry name" value="ABC_transp_ATP-bind"/>
</dbReference>
<dbReference type="EMBL" id="DVHL01000027">
    <property type="protein sequence ID" value="HIR65883.1"/>
    <property type="molecule type" value="Genomic_DNA"/>
</dbReference>
<keyword evidence="4" id="KW-0175">Coiled coil</keyword>
<evidence type="ECO:0000313" key="8">
    <source>
        <dbReference type="Proteomes" id="UP000824200"/>
    </source>
</evidence>
<dbReference type="Pfam" id="PF00005">
    <property type="entry name" value="ABC_tran"/>
    <property type="match status" value="2"/>
</dbReference>
<evidence type="ECO:0000259" key="6">
    <source>
        <dbReference type="PROSITE" id="PS50893"/>
    </source>
</evidence>
<comment type="caution">
    <text evidence="7">The sequence shown here is derived from an EMBL/GenBank/DDBJ whole genome shotgun (WGS) entry which is preliminary data.</text>
</comment>
<evidence type="ECO:0000256" key="3">
    <source>
        <dbReference type="ARBA" id="ARBA00022840"/>
    </source>
</evidence>
<reference evidence="7" key="2">
    <citation type="journal article" date="2021" name="PeerJ">
        <title>Extensive microbial diversity within the chicken gut microbiome revealed by metagenomics and culture.</title>
        <authorList>
            <person name="Gilroy R."/>
            <person name="Ravi A."/>
            <person name="Getino M."/>
            <person name="Pursley I."/>
            <person name="Horton D.L."/>
            <person name="Alikhan N.F."/>
            <person name="Baker D."/>
            <person name="Gharbi K."/>
            <person name="Hall N."/>
            <person name="Watson M."/>
            <person name="Adriaenssens E.M."/>
            <person name="Foster-Nyarko E."/>
            <person name="Jarju S."/>
            <person name="Secka A."/>
            <person name="Antonio M."/>
            <person name="Oren A."/>
            <person name="Chaudhuri R.R."/>
            <person name="La Ragione R."/>
            <person name="Hildebrand F."/>
            <person name="Pallen M.J."/>
        </authorList>
    </citation>
    <scope>NUCLEOTIDE SEQUENCE</scope>
    <source>
        <strain evidence="7">CHK121-14286</strain>
    </source>
</reference>
<dbReference type="NCBIfam" id="TIGR01727">
    <property type="entry name" value="oligo_HPY"/>
    <property type="match status" value="1"/>
</dbReference>
<dbReference type="SUPFAM" id="SSF52540">
    <property type="entry name" value="P-loop containing nucleoside triphosphate hydrolases"/>
    <property type="match status" value="2"/>
</dbReference>
<keyword evidence="2" id="KW-0547">Nucleotide-binding</keyword>
<reference evidence="7" key="1">
    <citation type="submission" date="2020-10" db="EMBL/GenBank/DDBJ databases">
        <authorList>
            <person name="Gilroy R."/>
        </authorList>
    </citation>
    <scope>NUCLEOTIDE SEQUENCE</scope>
    <source>
        <strain evidence="7">CHK121-14286</strain>
    </source>
</reference>
<accession>A0A9D1E3V1</accession>
<dbReference type="Proteomes" id="UP000824200">
    <property type="component" value="Unassembled WGS sequence"/>
</dbReference>
<dbReference type="CDD" id="cd03257">
    <property type="entry name" value="ABC_NikE_OppD_transporters"/>
    <property type="match status" value="1"/>
</dbReference>
<sequence length="555" mass="63650">MSNERKKLLSVTNLKKYFPIAKNSIFQKEQLYVRANEDITFDVYEGETIGIVGESGCGKSTLGRVILQLYDQTAGTTMYYGKSRSEVAPHYVWDTLNNVDRYIEKYRKAQHKANVAAEECSAAGEKATFFQHQRKNLAEANAQTALTDVASIIGGFVAVPNNHEGIALLKKRHANHVDITRTKSLIRDIENKISLITEKLQKSENAKQKQSLQKRRDALNQKIEILQGELAKKNELRKTLREKLIAEKQRFADNEEFQKYEKLLDSGIDLSRLRYNEMRHLRRDLQIIFQDPYSSLNPRMTVGQIIEEGLVTHKMFTHGTDAMKQYILKIMDECGLQDYMLHRYPHQFSGGQRQRICIARALAVQPKFVVCDECVSALDVSIQSQIINLLQDLKEKEHLTYLFISHDLSVVRFISDKIIVMYLGNIVEYASAEELFNDPRHPYTLALLSSIPTTDPNSLDKERILLEGNIPSPIRPPDGCKFHTRCYMACEECKRVPPPLVEVKPGHFVACHRLEKKVENGKYLFEVTTEKRLNRVEQPEKDNSKNNSQSASSEK</sequence>
<dbReference type="SMART" id="SM00382">
    <property type="entry name" value="AAA"/>
    <property type="match status" value="1"/>
</dbReference>
<organism evidence="7 8">
    <name type="scientific">Candidatus Fimimonas gallinarum</name>
    <dbReference type="NCBI Taxonomy" id="2840821"/>
    <lineage>
        <taxon>Bacteria</taxon>
        <taxon>Pseudomonadati</taxon>
        <taxon>Myxococcota</taxon>
        <taxon>Myxococcia</taxon>
        <taxon>Myxococcales</taxon>
        <taxon>Cystobacterineae</taxon>
        <taxon>Myxococcaceae</taxon>
        <taxon>Myxococcaceae incertae sedis</taxon>
        <taxon>Candidatus Fimimonas</taxon>
    </lineage>
</organism>
<name>A0A9D1E3V1_9BACT</name>
<dbReference type="GO" id="GO:0055085">
    <property type="term" value="P:transmembrane transport"/>
    <property type="evidence" value="ECO:0007669"/>
    <property type="project" value="UniProtKB-ARBA"/>
</dbReference>
<proteinExistence type="predicted"/>
<feature type="compositionally biased region" description="Polar residues" evidence="5">
    <location>
        <begin position="545"/>
        <end position="555"/>
    </location>
</feature>
<dbReference type="PROSITE" id="PS00211">
    <property type="entry name" value="ABC_TRANSPORTER_1"/>
    <property type="match status" value="1"/>
</dbReference>
<feature type="compositionally biased region" description="Basic and acidic residues" evidence="5">
    <location>
        <begin position="531"/>
        <end position="544"/>
    </location>
</feature>
<keyword evidence="3 7" id="KW-0067">ATP-binding</keyword>
<dbReference type="GO" id="GO:0015833">
    <property type="term" value="P:peptide transport"/>
    <property type="evidence" value="ECO:0007669"/>
    <property type="project" value="InterPro"/>
</dbReference>
<dbReference type="InterPro" id="IPR017871">
    <property type="entry name" value="ABC_transporter-like_CS"/>
</dbReference>
<evidence type="ECO:0000256" key="2">
    <source>
        <dbReference type="ARBA" id="ARBA00022741"/>
    </source>
</evidence>
<feature type="region of interest" description="Disordered" evidence="5">
    <location>
        <begin position="531"/>
        <end position="555"/>
    </location>
</feature>
<dbReference type="PANTHER" id="PTHR43776">
    <property type="entry name" value="TRANSPORT ATP-BINDING PROTEIN"/>
    <property type="match status" value="1"/>
</dbReference>
<dbReference type="Gene3D" id="3.40.50.300">
    <property type="entry name" value="P-loop containing nucleotide triphosphate hydrolases"/>
    <property type="match status" value="2"/>
</dbReference>
<evidence type="ECO:0000313" key="7">
    <source>
        <dbReference type="EMBL" id="HIR65883.1"/>
    </source>
</evidence>
<keyword evidence="1" id="KW-0813">Transport</keyword>
<feature type="domain" description="ABC transporter" evidence="6">
    <location>
        <begin position="9"/>
        <end position="448"/>
    </location>
</feature>